<keyword evidence="2" id="KW-1185">Reference proteome</keyword>
<evidence type="ECO:0000313" key="2">
    <source>
        <dbReference type="Proteomes" id="UP000032568"/>
    </source>
</evidence>
<evidence type="ECO:0000313" key="1">
    <source>
        <dbReference type="EMBL" id="WDE02143.1"/>
    </source>
</evidence>
<dbReference type="AlphaFoldDB" id="A0AAF0C623"/>
<proteinExistence type="predicted"/>
<organism evidence="1 2">
    <name type="scientific">Thalassomonas actiniarum</name>
    <dbReference type="NCBI Taxonomy" id="485447"/>
    <lineage>
        <taxon>Bacteria</taxon>
        <taxon>Pseudomonadati</taxon>
        <taxon>Pseudomonadota</taxon>
        <taxon>Gammaproteobacteria</taxon>
        <taxon>Alteromonadales</taxon>
        <taxon>Colwelliaceae</taxon>
        <taxon>Thalassomonas</taxon>
    </lineage>
</organism>
<sequence length="398" mass="45895">MNSIYRNEVSLYGVYQRAFFSKAFKEKLISPIEPAQKDIDVTTLAEEDYDRLYKYNPKKTSVLQMFLLFDRITLIDADFGFDYSKLKETGLIDVITLWEEPLLLGQNDWDLATRNYAMYLKPMIIPGLISFLEKDERYALKRRFGLTPKTFFSAFFDMCILPEHTSYDIETFKKVDQYIIEHTEARYIKNKEMWDSNSISKDQAYERIISWWSYHVTESVGKLMTLIDISNQQNTIVVQNEFRELDSPINGMKNIHSNIDMTMEAYGILKMSCEQLIGALPKIGTIQDVLRIKEKRSKDIQRLRTALNEVEYSLKNGETHALRKANKIIAGAAKELNKGFELQKVSKWSTYMSLPISGIEYLFGLPPISGISVGVIGAASTAYSNQLVGKNDWMSVIR</sequence>
<dbReference type="EMBL" id="CP059736">
    <property type="protein sequence ID" value="WDE02143.1"/>
    <property type="molecule type" value="Genomic_DNA"/>
</dbReference>
<dbReference type="Proteomes" id="UP000032568">
    <property type="component" value="Chromosome pTact"/>
</dbReference>
<protein>
    <submittedName>
        <fullName evidence="1">Uncharacterized protein</fullName>
    </submittedName>
</protein>
<reference evidence="1 2" key="2">
    <citation type="journal article" date="2022" name="Mar. Drugs">
        <title>Bioassay-Guided Fractionation Leads to the Detection of Cholic Acid Generated by the Rare Thalassomonas sp.</title>
        <authorList>
            <person name="Pheiffer F."/>
            <person name="Schneider Y.K."/>
            <person name="Hansen E.H."/>
            <person name="Andersen J.H."/>
            <person name="Isaksson J."/>
            <person name="Busche T."/>
            <person name="R C."/>
            <person name="Kalinowski J."/>
            <person name="Zyl L.V."/>
            <person name="Trindade M."/>
        </authorList>
    </citation>
    <scope>NUCLEOTIDE SEQUENCE [LARGE SCALE GENOMIC DNA]</scope>
    <source>
        <strain evidence="1 2">A5K-106</strain>
    </source>
</reference>
<accession>A0AAF0C623</accession>
<dbReference type="KEGG" id="tact:SG35_030760"/>
<dbReference type="RefSeq" id="WP_044831003.1">
    <property type="nucleotide sequence ID" value="NZ_CP059736.1"/>
</dbReference>
<gene>
    <name evidence="1" type="ORF">SG35_030760</name>
</gene>
<reference evidence="1 2" key="1">
    <citation type="journal article" date="2015" name="Genome Announc.">
        <title>Draft Genome Sequences of Marine Isolates of Thalassomonas viridans and Thalassomonas actiniarum.</title>
        <authorList>
            <person name="Olonade I."/>
            <person name="van Zyl L.J."/>
            <person name="Trindade M."/>
        </authorList>
    </citation>
    <scope>NUCLEOTIDE SEQUENCE [LARGE SCALE GENOMIC DNA]</scope>
    <source>
        <strain evidence="1 2">A5K-106</strain>
    </source>
</reference>
<name>A0AAF0C623_9GAMM</name>